<protein>
    <submittedName>
        <fullName evidence="1">Uncharacterized protein</fullName>
    </submittedName>
</protein>
<sequence length="59" mass="7274">MAYKRKTVDRWDILGNCGYGWEVENSEYTREDAKRSLKEYRKNCNYPIKMEKHREIIEE</sequence>
<dbReference type="Proteomes" id="UP000283975">
    <property type="component" value="Unassembled WGS sequence"/>
</dbReference>
<reference evidence="1 2" key="1">
    <citation type="submission" date="2018-08" db="EMBL/GenBank/DDBJ databases">
        <title>A genome reference for cultivated species of the human gut microbiota.</title>
        <authorList>
            <person name="Zou Y."/>
            <person name="Xue W."/>
            <person name="Luo G."/>
        </authorList>
    </citation>
    <scope>NUCLEOTIDE SEQUENCE [LARGE SCALE GENOMIC DNA]</scope>
    <source>
        <strain evidence="1 2">AM35-14</strain>
    </source>
</reference>
<organism evidence="1 2">
    <name type="scientific">Enterocloster bolteae</name>
    <dbReference type="NCBI Taxonomy" id="208479"/>
    <lineage>
        <taxon>Bacteria</taxon>
        <taxon>Bacillati</taxon>
        <taxon>Bacillota</taxon>
        <taxon>Clostridia</taxon>
        <taxon>Lachnospirales</taxon>
        <taxon>Lachnospiraceae</taxon>
        <taxon>Enterocloster</taxon>
    </lineage>
</organism>
<dbReference type="AlphaFoldDB" id="A0A414AT01"/>
<comment type="caution">
    <text evidence="1">The sequence shown here is derived from an EMBL/GenBank/DDBJ whole genome shotgun (WGS) entry which is preliminary data.</text>
</comment>
<proteinExistence type="predicted"/>
<accession>A0A414AT01</accession>
<gene>
    <name evidence="1" type="ORF">DW839_18245</name>
</gene>
<evidence type="ECO:0000313" key="1">
    <source>
        <dbReference type="EMBL" id="RHC54640.1"/>
    </source>
</evidence>
<evidence type="ECO:0000313" key="2">
    <source>
        <dbReference type="Proteomes" id="UP000283975"/>
    </source>
</evidence>
<dbReference type="EMBL" id="QSHZ01000020">
    <property type="protein sequence ID" value="RHC54640.1"/>
    <property type="molecule type" value="Genomic_DNA"/>
</dbReference>
<name>A0A414AT01_9FIRM</name>